<dbReference type="Proteomes" id="UP000008909">
    <property type="component" value="Unassembled WGS sequence"/>
</dbReference>
<dbReference type="EMBL" id="DF144419">
    <property type="protein sequence ID" value="GAA56862.1"/>
    <property type="molecule type" value="Genomic_DNA"/>
</dbReference>
<reference key="2">
    <citation type="submission" date="2011-10" db="EMBL/GenBank/DDBJ databases">
        <title>The genome and transcriptome sequence of Clonorchis sinensis provide insights into the carcinogenic liver fluke.</title>
        <authorList>
            <person name="Wang X."/>
            <person name="Huang Y."/>
            <person name="Chen W."/>
            <person name="Liu H."/>
            <person name="Guo L."/>
            <person name="Chen Y."/>
            <person name="Luo F."/>
            <person name="Zhou W."/>
            <person name="Sun J."/>
            <person name="Mao Q."/>
            <person name="Liang P."/>
            <person name="Zhou C."/>
            <person name="Tian Y."/>
            <person name="Men J."/>
            <person name="Lv X."/>
            <person name="Huang L."/>
            <person name="Zhou J."/>
            <person name="Hu Y."/>
            <person name="Li R."/>
            <person name="Zhang F."/>
            <person name="Lei H."/>
            <person name="Li X."/>
            <person name="Hu X."/>
            <person name="Liang C."/>
            <person name="Xu J."/>
            <person name="Wu Z."/>
            <person name="Yu X."/>
        </authorList>
    </citation>
    <scope>NUCLEOTIDE SEQUENCE</scope>
    <source>
        <strain>Henan</strain>
    </source>
</reference>
<gene>
    <name evidence="1" type="ORF">CLF_111719</name>
</gene>
<evidence type="ECO:0000313" key="1">
    <source>
        <dbReference type="EMBL" id="GAA56862.1"/>
    </source>
</evidence>
<sequence length="406" mass="47010">MSKPNVGITDVVTSTTWWYDGAVLDWLVGGFFMGTVVVLQKLQRLQQLLKGVRCRMTGDQSFQNSSRSPIVSCYMYNMFVMIKWDKFSNFHRYLTNVSGRVSFIVDLMCISSTLVGRKHSLECSKNMQIKEHSQTTFVGLFQKSTSRNYFVDIASHSNRRKSYQERSIIRKAATTEDSTKVSSNGLFAYRKHPIKRGLRFVIFTSHTARETFGSQNISSDERNITRQMLEYFPGREFDSFAEFESKLREYQRETGTCYACRHSLSAAKYEQNVQLRNTGREFDSFAEFESKLREYQRETGTCYACRHSLSAAKYEQNVGEVLAPSVCYAFRYFDCRSFMRLVHHDGLLVIVSFNMQHSHDLHRSDWQVYAANGHLAAQQECVVFGLLRCSKSSMEIRDPCPEKLRN</sequence>
<accession>G7YV82</accession>
<dbReference type="AlphaFoldDB" id="G7YV82"/>
<organism evidence="1 2">
    <name type="scientific">Clonorchis sinensis</name>
    <name type="common">Chinese liver fluke</name>
    <dbReference type="NCBI Taxonomy" id="79923"/>
    <lineage>
        <taxon>Eukaryota</taxon>
        <taxon>Metazoa</taxon>
        <taxon>Spiralia</taxon>
        <taxon>Lophotrochozoa</taxon>
        <taxon>Platyhelminthes</taxon>
        <taxon>Trematoda</taxon>
        <taxon>Digenea</taxon>
        <taxon>Opisthorchiida</taxon>
        <taxon>Opisthorchiata</taxon>
        <taxon>Opisthorchiidae</taxon>
        <taxon>Clonorchis</taxon>
    </lineage>
</organism>
<proteinExistence type="predicted"/>
<keyword evidence="2" id="KW-1185">Reference proteome</keyword>
<protein>
    <submittedName>
        <fullName evidence="1">Uncharacterized protein</fullName>
    </submittedName>
</protein>
<evidence type="ECO:0000313" key="2">
    <source>
        <dbReference type="Proteomes" id="UP000008909"/>
    </source>
</evidence>
<name>G7YV82_CLOSI</name>
<reference evidence="1" key="1">
    <citation type="journal article" date="2011" name="Genome Biol.">
        <title>The draft genome of the carcinogenic human liver fluke Clonorchis sinensis.</title>
        <authorList>
            <person name="Wang X."/>
            <person name="Chen W."/>
            <person name="Huang Y."/>
            <person name="Sun J."/>
            <person name="Men J."/>
            <person name="Liu H."/>
            <person name="Luo F."/>
            <person name="Guo L."/>
            <person name="Lv X."/>
            <person name="Deng C."/>
            <person name="Zhou C."/>
            <person name="Fan Y."/>
            <person name="Li X."/>
            <person name="Huang L."/>
            <person name="Hu Y."/>
            <person name="Liang C."/>
            <person name="Hu X."/>
            <person name="Xu J."/>
            <person name="Yu X."/>
        </authorList>
    </citation>
    <scope>NUCLEOTIDE SEQUENCE [LARGE SCALE GENOMIC DNA]</scope>
    <source>
        <strain evidence="1">Henan</strain>
    </source>
</reference>